<dbReference type="Pfam" id="PF00106">
    <property type="entry name" value="adh_short"/>
    <property type="match status" value="1"/>
</dbReference>
<dbReference type="RefSeq" id="WP_091722533.1">
    <property type="nucleotide sequence ID" value="NZ_FNHS01000028.1"/>
</dbReference>
<dbReference type="PANTHER" id="PTHR45458">
    <property type="entry name" value="SHORT-CHAIN DEHYDROGENASE/REDUCTASE SDR"/>
    <property type="match status" value="1"/>
</dbReference>
<dbReference type="OrthoDB" id="9785826at2"/>
<dbReference type="STRING" id="582672.SAMN05216360_12816"/>
<protein>
    <submittedName>
        <fullName evidence="1">NAD(P)-dependent dehydrogenase, short-chain alcohol dehydrogenase family</fullName>
    </submittedName>
</protein>
<keyword evidence="2" id="KW-1185">Reference proteome</keyword>
<gene>
    <name evidence="1" type="ORF">SAMN05216360_12816</name>
</gene>
<organism evidence="1 2">
    <name type="scientific">Methylobacterium phyllostachyos</name>
    <dbReference type="NCBI Taxonomy" id="582672"/>
    <lineage>
        <taxon>Bacteria</taxon>
        <taxon>Pseudomonadati</taxon>
        <taxon>Pseudomonadota</taxon>
        <taxon>Alphaproteobacteria</taxon>
        <taxon>Hyphomicrobiales</taxon>
        <taxon>Methylobacteriaceae</taxon>
        <taxon>Methylobacterium</taxon>
    </lineage>
</organism>
<proteinExistence type="predicted"/>
<dbReference type="Proteomes" id="UP000198704">
    <property type="component" value="Unassembled WGS sequence"/>
</dbReference>
<dbReference type="SUPFAM" id="SSF51735">
    <property type="entry name" value="NAD(P)-binding Rossmann-fold domains"/>
    <property type="match status" value="1"/>
</dbReference>
<dbReference type="InterPro" id="IPR052184">
    <property type="entry name" value="SDR_enzymes"/>
</dbReference>
<dbReference type="GO" id="GO:0016616">
    <property type="term" value="F:oxidoreductase activity, acting on the CH-OH group of donors, NAD or NADP as acceptor"/>
    <property type="evidence" value="ECO:0007669"/>
    <property type="project" value="TreeGrafter"/>
</dbReference>
<evidence type="ECO:0000313" key="2">
    <source>
        <dbReference type="Proteomes" id="UP000198704"/>
    </source>
</evidence>
<sequence length="228" mass="23916">MRRRALIVGASRGLGLGLVARFLERGWDVTATVRKPSPALSDLAERGPLHIATGIDIDDDDAVLGFANACADGPDFDIVFVVAGVATQAGIPAGRVPRDVATAVFQTNALSPIRFAEALHGRVAQDGLIVLMSSKLGSVSLNRGGGWGSYRASKAALNTLARSFAGQHSGARWGVLLMHPGWVRTDLGGRRATLDVDTSARGMVAVVEARLGQRGCAFIDYTGATVPW</sequence>
<reference evidence="2" key="1">
    <citation type="submission" date="2016-10" db="EMBL/GenBank/DDBJ databases">
        <authorList>
            <person name="Varghese N."/>
            <person name="Submissions S."/>
        </authorList>
    </citation>
    <scope>NUCLEOTIDE SEQUENCE [LARGE SCALE GENOMIC DNA]</scope>
    <source>
        <strain evidence="2">BL47</strain>
    </source>
</reference>
<dbReference type="Gene3D" id="3.40.50.720">
    <property type="entry name" value="NAD(P)-binding Rossmann-like Domain"/>
    <property type="match status" value="1"/>
</dbReference>
<accession>A0A1H0KPB8</accession>
<dbReference type="InterPro" id="IPR002347">
    <property type="entry name" value="SDR_fam"/>
</dbReference>
<dbReference type="AlphaFoldDB" id="A0A1H0KPB8"/>
<dbReference type="InterPro" id="IPR036291">
    <property type="entry name" value="NAD(P)-bd_dom_sf"/>
</dbReference>
<evidence type="ECO:0000313" key="1">
    <source>
        <dbReference type="EMBL" id="SDO57807.1"/>
    </source>
</evidence>
<name>A0A1H0KPB8_9HYPH</name>
<dbReference type="EMBL" id="FNHS01000028">
    <property type="protein sequence ID" value="SDO57807.1"/>
    <property type="molecule type" value="Genomic_DNA"/>
</dbReference>
<dbReference type="PANTHER" id="PTHR45458:SF1">
    <property type="entry name" value="SHORT CHAIN DEHYDROGENASE"/>
    <property type="match status" value="1"/>
</dbReference>
<dbReference type="PRINTS" id="PR00081">
    <property type="entry name" value="GDHRDH"/>
</dbReference>